<dbReference type="OrthoDB" id="9799053at2"/>
<protein>
    <submittedName>
        <fullName evidence="2">DUF861 domain-containing protein</fullName>
    </submittedName>
</protein>
<dbReference type="EMBL" id="QXGH01000002">
    <property type="protein sequence ID" value="RHW29125.1"/>
    <property type="molecule type" value="Genomic_DNA"/>
</dbReference>
<dbReference type="InterPro" id="IPR014710">
    <property type="entry name" value="RmlC-like_jellyroll"/>
</dbReference>
<feature type="domain" description="(S)-ureidoglycine aminohydrolase cupin" evidence="1">
    <location>
        <begin position="220"/>
        <end position="271"/>
    </location>
</feature>
<dbReference type="PANTHER" id="PTHR40943:SF1">
    <property type="entry name" value="CYTOPLASMIC PROTEIN"/>
    <property type="match status" value="1"/>
</dbReference>
<sequence>MTVTKAGTGRIFNGSVDPAKNEWEPFEWEEPTLGRAEAQGEIALFRPEGTSGNLTSGLWRYHAAAPGANADGSGTVVWSSPLGDGCAVVLEGSAAITVKKTGKQYDVGPGSIVYQPKGLEVSWEIRGPYFKKFWTTWDGTDATGAKFDDLIVANVSDNPEEWTQNDFTEPLEGDLTKGEYVVFCPEGTTGTLMSGLWRTGKGIPGCEPDGTLTTPYTATRGDETILMLEGEAHLRNDETGEEWDYRAGDLIALPSGLHVTWTSKGPFHKKFWVITKDALPA</sequence>
<dbReference type="RefSeq" id="WP_118921522.1">
    <property type="nucleotide sequence ID" value="NZ_QXGH01000002.1"/>
</dbReference>
<dbReference type="InterPro" id="IPR008579">
    <property type="entry name" value="UGlyAH_Cupin_dom"/>
</dbReference>
<gene>
    <name evidence="2" type="ORF">D0Z08_00270</name>
</gene>
<reference evidence="2 3" key="1">
    <citation type="submission" date="2018-09" db="EMBL/GenBank/DDBJ databases">
        <title>Genome sequencing of Nocardioides immobilis CCTCC AB 2017083 for comparison to Nocardioides silvaticus.</title>
        <authorList>
            <person name="Li C."/>
            <person name="Wang G."/>
        </authorList>
    </citation>
    <scope>NUCLEOTIDE SEQUENCE [LARGE SCALE GENOMIC DNA]</scope>
    <source>
        <strain evidence="2 3">CCTCC AB 2017083</strain>
    </source>
</reference>
<comment type="caution">
    <text evidence="2">The sequence shown here is derived from an EMBL/GenBank/DDBJ whole genome shotgun (WGS) entry which is preliminary data.</text>
</comment>
<keyword evidence="3" id="KW-1185">Reference proteome</keyword>
<dbReference type="AlphaFoldDB" id="A0A417Y957"/>
<dbReference type="PANTHER" id="PTHR40943">
    <property type="entry name" value="CYTOPLASMIC PROTEIN-RELATED"/>
    <property type="match status" value="1"/>
</dbReference>
<feature type="domain" description="(S)-ureidoglycine aminohydrolase cupin" evidence="1">
    <location>
        <begin position="86"/>
        <end position="132"/>
    </location>
</feature>
<organism evidence="2 3">
    <name type="scientific">Nocardioides immobilis</name>
    <dbReference type="NCBI Taxonomy" id="2049295"/>
    <lineage>
        <taxon>Bacteria</taxon>
        <taxon>Bacillati</taxon>
        <taxon>Actinomycetota</taxon>
        <taxon>Actinomycetes</taxon>
        <taxon>Propionibacteriales</taxon>
        <taxon>Nocardioidaceae</taxon>
        <taxon>Nocardioides</taxon>
    </lineage>
</organism>
<dbReference type="Proteomes" id="UP000283644">
    <property type="component" value="Unassembled WGS sequence"/>
</dbReference>
<accession>A0A417Y957</accession>
<evidence type="ECO:0000313" key="2">
    <source>
        <dbReference type="EMBL" id="RHW29125.1"/>
    </source>
</evidence>
<evidence type="ECO:0000259" key="1">
    <source>
        <dbReference type="Pfam" id="PF05899"/>
    </source>
</evidence>
<evidence type="ECO:0000313" key="3">
    <source>
        <dbReference type="Proteomes" id="UP000283644"/>
    </source>
</evidence>
<dbReference type="InterPro" id="IPR011051">
    <property type="entry name" value="RmlC_Cupin_sf"/>
</dbReference>
<name>A0A417Y957_9ACTN</name>
<dbReference type="Pfam" id="PF05899">
    <property type="entry name" value="Cupin_3"/>
    <property type="match status" value="2"/>
</dbReference>
<dbReference type="SUPFAM" id="SSF51182">
    <property type="entry name" value="RmlC-like cupins"/>
    <property type="match status" value="1"/>
</dbReference>
<proteinExistence type="predicted"/>
<dbReference type="Gene3D" id="2.60.120.10">
    <property type="entry name" value="Jelly Rolls"/>
    <property type="match status" value="2"/>
</dbReference>